<dbReference type="InterPro" id="IPR014030">
    <property type="entry name" value="Ketoacyl_synth_N"/>
</dbReference>
<dbReference type="GO" id="GO:0016746">
    <property type="term" value="F:acyltransferase activity"/>
    <property type="evidence" value="ECO:0007669"/>
    <property type="project" value="InterPro"/>
</dbReference>
<dbReference type="AlphaFoldDB" id="A0A6P3XF87"/>
<dbReference type="Pfam" id="PF00109">
    <property type="entry name" value="ketoacyl-synt"/>
    <property type="match status" value="1"/>
</dbReference>
<dbReference type="RefSeq" id="XP_014476534.1">
    <property type="nucleotide sequence ID" value="XM_014621048.1"/>
</dbReference>
<feature type="domain" description="Beta-ketoacyl synthase-like N-terminal" evidence="1">
    <location>
        <begin position="16"/>
        <end position="83"/>
    </location>
</feature>
<dbReference type="OrthoDB" id="329835at2759"/>
<organism evidence="2 3">
    <name type="scientific">Dinoponera quadriceps</name>
    <name type="common">South American ant</name>
    <dbReference type="NCBI Taxonomy" id="609295"/>
    <lineage>
        <taxon>Eukaryota</taxon>
        <taxon>Metazoa</taxon>
        <taxon>Ecdysozoa</taxon>
        <taxon>Arthropoda</taxon>
        <taxon>Hexapoda</taxon>
        <taxon>Insecta</taxon>
        <taxon>Pterygota</taxon>
        <taxon>Neoptera</taxon>
        <taxon>Endopterygota</taxon>
        <taxon>Hymenoptera</taxon>
        <taxon>Apocrita</taxon>
        <taxon>Aculeata</taxon>
        <taxon>Formicoidea</taxon>
        <taxon>Formicidae</taxon>
        <taxon>Ponerinae</taxon>
        <taxon>Ponerini</taxon>
        <taxon>Dinoponera</taxon>
    </lineage>
</organism>
<sequence>MNSNGKSVLIDVEPGDEIVISGIAGRFPDTDNMKQLQENLFKKVDLGSDDCRRWQHEHPDIPKRSGKVNNIEKFDAEYFDVPFNQ</sequence>
<name>A0A6P3XF87_DINQU</name>
<evidence type="ECO:0000313" key="2">
    <source>
        <dbReference type="Proteomes" id="UP000515204"/>
    </source>
</evidence>
<accession>A0A6P3XF87</accession>
<evidence type="ECO:0000259" key="1">
    <source>
        <dbReference type="Pfam" id="PF00109"/>
    </source>
</evidence>
<dbReference type="KEGG" id="dqu:106745442"/>
<dbReference type="Proteomes" id="UP000515204">
    <property type="component" value="Unplaced"/>
</dbReference>
<feature type="non-terminal residue" evidence="3">
    <location>
        <position position="85"/>
    </location>
</feature>
<gene>
    <name evidence="3" type="primary">LOC106745442</name>
</gene>
<protein>
    <submittedName>
        <fullName evidence="3">Fatty acid synthase-like</fullName>
    </submittedName>
</protein>
<dbReference type="InterPro" id="IPR016039">
    <property type="entry name" value="Thiolase-like"/>
</dbReference>
<keyword evidence="2" id="KW-1185">Reference proteome</keyword>
<reference evidence="3" key="1">
    <citation type="submission" date="2025-08" db="UniProtKB">
        <authorList>
            <consortium name="RefSeq"/>
        </authorList>
    </citation>
    <scope>IDENTIFICATION</scope>
</reference>
<proteinExistence type="predicted"/>
<dbReference type="GeneID" id="106745442"/>
<dbReference type="Gene3D" id="3.40.47.10">
    <property type="match status" value="1"/>
</dbReference>
<evidence type="ECO:0000313" key="3">
    <source>
        <dbReference type="RefSeq" id="XP_014476534.1"/>
    </source>
</evidence>